<dbReference type="GO" id="GO:0000049">
    <property type="term" value="F:tRNA binding"/>
    <property type="evidence" value="ECO:0007669"/>
    <property type="project" value="TreeGrafter"/>
</dbReference>
<dbReference type="GO" id="GO:0072344">
    <property type="term" value="P:rescue of stalled ribosome"/>
    <property type="evidence" value="ECO:0007669"/>
    <property type="project" value="TreeGrafter"/>
</dbReference>
<sequence>MVVIESGTRIHSTEQALEKNPIPSHFSSKLRKYLNSRRLTGIKQLGFDRIIDMEFASGLGVNVEGTYHLICEFYSSSYILNTLFICLFILFLGTVRISDELTIEPGKIYNYQNATKLKPPSKEQIISTLMQAGPKDSLKKVLGYIP</sequence>
<dbReference type="OrthoDB" id="207084at2759"/>
<dbReference type="GO" id="GO:1990112">
    <property type="term" value="C:RQC complex"/>
    <property type="evidence" value="ECO:0007669"/>
    <property type="project" value="TreeGrafter"/>
</dbReference>
<feature type="non-terminal residue" evidence="2">
    <location>
        <position position="146"/>
    </location>
</feature>
<reference evidence="2 3" key="1">
    <citation type="submission" date="2017-01" db="EMBL/GenBank/DDBJ databases">
        <authorList>
            <person name="Mah S.A."/>
            <person name="Swanson W.J."/>
            <person name="Moy G.W."/>
            <person name="Vacquier V.D."/>
        </authorList>
    </citation>
    <scope>NUCLEOTIDE SEQUENCE [LARGE SCALE GENOMIC DNA]</scope>
    <source>
        <strain evidence="2 3">GSMNP</strain>
    </source>
</reference>
<evidence type="ECO:0000313" key="2">
    <source>
        <dbReference type="EMBL" id="OMJ10072.1"/>
    </source>
</evidence>
<keyword evidence="3" id="KW-1185">Reference proteome</keyword>
<keyword evidence="1" id="KW-1133">Transmembrane helix</keyword>
<feature type="transmembrane region" description="Helical" evidence="1">
    <location>
        <begin position="78"/>
        <end position="97"/>
    </location>
</feature>
<keyword evidence="1" id="KW-0812">Transmembrane</keyword>
<dbReference type="GO" id="GO:1990116">
    <property type="term" value="P:ribosome-associated ubiquitin-dependent protein catabolic process"/>
    <property type="evidence" value="ECO:0007669"/>
    <property type="project" value="TreeGrafter"/>
</dbReference>
<comment type="caution">
    <text evidence="2">The sequence shown here is derived from an EMBL/GenBank/DDBJ whole genome shotgun (WGS) entry which is preliminary data.</text>
</comment>
<organism evidence="2 3">
    <name type="scientific">Smittium culicis</name>
    <dbReference type="NCBI Taxonomy" id="133412"/>
    <lineage>
        <taxon>Eukaryota</taxon>
        <taxon>Fungi</taxon>
        <taxon>Fungi incertae sedis</taxon>
        <taxon>Zoopagomycota</taxon>
        <taxon>Kickxellomycotina</taxon>
        <taxon>Harpellomycetes</taxon>
        <taxon>Harpellales</taxon>
        <taxon>Legeriomycetaceae</taxon>
        <taxon>Smittium</taxon>
    </lineage>
</organism>
<gene>
    <name evidence="2" type="ORF">AYI70_g10545</name>
</gene>
<keyword evidence="1" id="KW-0472">Membrane</keyword>
<evidence type="ECO:0000256" key="1">
    <source>
        <dbReference type="SAM" id="Phobius"/>
    </source>
</evidence>
<name>A0A1R1X634_9FUNG</name>
<accession>A0A1R1X634</accession>
<dbReference type="Proteomes" id="UP000187283">
    <property type="component" value="Unassembled WGS sequence"/>
</dbReference>
<proteinExistence type="predicted"/>
<dbReference type="Pfam" id="PF05833">
    <property type="entry name" value="NFACT_N"/>
    <property type="match status" value="1"/>
</dbReference>
<dbReference type="Gene3D" id="2.30.310.10">
    <property type="entry name" value="ibrinogen binding protein from staphylococcus aureus domain"/>
    <property type="match status" value="1"/>
</dbReference>
<protein>
    <submittedName>
        <fullName evidence="2">Nuclear export mediator factor Nemf</fullName>
    </submittedName>
</protein>
<dbReference type="GO" id="GO:0043023">
    <property type="term" value="F:ribosomal large subunit binding"/>
    <property type="evidence" value="ECO:0007669"/>
    <property type="project" value="TreeGrafter"/>
</dbReference>
<dbReference type="PANTHER" id="PTHR15239:SF6">
    <property type="entry name" value="RIBOSOME QUALITY CONTROL COMPLEX SUBUNIT NEMF"/>
    <property type="match status" value="1"/>
</dbReference>
<dbReference type="EMBL" id="LSSN01005175">
    <property type="protein sequence ID" value="OMJ10072.1"/>
    <property type="molecule type" value="Genomic_DNA"/>
</dbReference>
<dbReference type="PANTHER" id="PTHR15239">
    <property type="entry name" value="NUCLEAR EXPORT MEDIATOR FACTOR NEMF"/>
    <property type="match status" value="1"/>
</dbReference>
<dbReference type="InterPro" id="IPR051608">
    <property type="entry name" value="RQC_Subunit_NEMF"/>
</dbReference>
<dbReference type="AlphaFoldDB" id="A0A1R1X634"/>
<dbReference type="STRING" id="133412.A0A1R1X634"/>
<evidence type="ECO:0000313" key="3">
    <source>
        <dbReference type="Proteomes" id="UP000187283"/>
    </source>
</evidence>